<dbReference type="AlphaFoldDB" id="A0A2R4W2B4"/>
<dbReference type="GO" id="GO:0032259">
    <property type="term" value="P:methylation"/>
    <property type="evidence" value="ECO:0007669"/>
    <property type="project" value="UniProtKB-KW"/>
</dbReference>
<protein>
    <submittedName>
        <fullName evidence="2">Methyltransferase domain-containing protein</fullName>
    </submittedName>
</protein>
<reference evidence="2 3" key="1">
    <citation type="submission" date="2017-04" db="EMBL/GenBank/DDBJ databases">
        <title>Genomic insights into metabolism of Thermodesulfobium acidiphilum.</title>
        <authorList>
            <person name="Toshchakov S.V."/>
            <person name="Frolov E.N."/>
            <person name="Kublanov I.V."/>
            <person name="Samarov N.I."/>
            <person name="Novikov A."/>
            <person name="Lebedinsky A.V."/>
            <person name="Bonch-Osmolovskaya E.A."/>
            <person name="Chernyh N.A."/>
        </authorList>
    </citation>
    <scope>NUCLEOTIDE SEQUENCE [LARGE SCALE GENOMIC DNA]</scope>
    <source>
        <strain evidence="2 3">3127-1</strain>
    </source>
</reference>
<dbReference type="Proteomes" id="UP000244792">
    <property type="component" value="Chromosome"/>
</dbReference>
<dbReference type="OrthoDB" id="9772751at2"/>
<dbReference type="SUPFAM" id="SSF53335">
    <property type="entry name" value="S-adenosyl-L-methionine-dependent methyltransferases"/>
    <property type="match status" value="1"/>
</dbReference>
<dbReference type="GO" id="GO:0003755">
    <property type="term" value="F:peptidyl-prolyl cis-trans isomerase activity"/>
    <property type="evidence" value="ECO:0007669"/>
    <property type="project" value="InterPro"/>
</dbReference>
<dbReference type="Gene3D" id="3.40.50.150">
    <property type="entry name" value="Vaccinia Virus protein VP39"/>
    <property type="match status" value="1"/>
</dbReference>
<evidence type="ECO:0000313" key="3">
    <source>
        <dbReference type="Proteomes" id="UP000244792"/>
    </source>
</evidence>
<organism evidence="2 3">
    <name type="scientific">Thermodesulfobium acidiphilum</name>
    <dbReference type="NCBI Taxonomy" id="1794699"/>
    <lineage>
        <taxon>Bacteria</taxon>
        <taxon>Pseudomonadati</taxon>
        <taxon>Thermodesulfobiota</taxon>
        <taxon>Thermodesulfobiia</taxon>
        <taxon>Thermodesulfobiales</taxon>
        <taxon>Thermodesulfobiaceae</taxon>
        <taxon>Thermodesulfobium</taxon>
    </lineage>
</organism>
<accession>A0A2R4W2B4</accession>
<dbReference type="Pfam" id="PF08241">
    <property type="entry name" value="Methyltransf_11"/>
    <property type="match status" value="1"/>
</dbReference>
<keyword evidence="2" id="KW-0808">Transferase</keyword>
<evidence type="ECO:0000259" key="1">
    <source>
        <dbReference type="Pfam" id="PF08241"/>
    </source>
</evidence>
<feature type="domain" description="Methyltransferase type 11" evidence="1">
    <location>
        <begin position="240"/>
        <end position="321"/>
    </location>
</feature>
<proteinExistence type="predicted"/>
<keyword evidence="3" id="KW-1185">Reference proteome</keyword>
<keyword evidence="2" id="KW-0489">Methyltransferase</keyword>
<dbReference type="EMBL" id="CP020921">
    <property type="protein sequence ID" value="AWB10838.1"/>
    <property type="molecule type" value="Genomic_DNA"/>
</dbReference>
<dbReference type="KEGG" id="taci:TDSAC_1499"/>
<name>A0A2R4W2B4_THEAF</name>
<evidence type="ECO:0000313" key="2">
    <source>
        <dbReference type="EMBL" id="AWB10838.1"/>
    </source>
</evidence>
<dbReference type="CDD" id="cd02440">
    <property type="entry name" value="AdoMet_MTases"/>
    <property type="match status" value="1"/>
</dbReference>
<dbReference type="GO" id="GO:0008757">
    <property type="term" value="F:S-adenosylmethionine-dependent methyltransferase activity"/>
    <property type="evidence" value="ECO:0007669"/>
    <property type="project" value="InterPro"/>
</dbReference>
<dbReference type="PANTHER" id="PTHR43036:SF2">
    <property type="entry name" value="OS04G0481300 PROTEIN"/>
    <property type="match status" value="1"/>
</dbReference>
<dbReference type="InterPro" id="IPR029063">
    <property type="entry name" value="SAM-dependent_MTases_sf"/>
</dbReference>
<dbReference type="InterPro" id="IPR046357">
    <property type="entry name" value="PPIase_dom_sf"/>
</dbReference>
<sequence>MKINKDSRISMSIDIIWEEDNVKHVENYFIRPHMWLDADTLPKNLYEWLEGKDVGDIFEFTYSAGELFEPYSSKNILPIKWISEEEKSFFKVGRFYPLETLMGREGKNSIEKPFFRCIEKRDDLFFADFNHPLSEKRCTLRAKIIKVVEQLEVKCGTGGICYDWLSEFGFGIGMQGKFKQIETDFYSENSFIVEDSDESGIFYESNSSIINVDLVLKNKIGEVLENIINDNSKILDIMGRATPYLRNNPDITIVGLNKEVSSLNKKISSINNKNIFKDSRLPYHDNQFDIVICSFCFEYIPHPHEFASEVKRVLKADGSFVTIFTNRYFKPKSILLWSELNEFERLGYLQDIYKKTNFKEINTYTSRGYLRALSDPEAVIDRHSAPLFLIKGNK</sequence>
<dbReference type="PANTHER" id="PTHR43036">
    <property type="entry name" value="OSJNBB0011N17.9 PROTEIN"/>
    <property type="match status" value="1"/>
</dbReference>
<dbReference type="Gene3D" id="3.10.50.40">
    <property type="match status" value="1"/>
</dbReference>
<gene>
    <name evidence="2" type="ORF">TDSAC_1499</name>
</gene>
<dbReference type="InterPro" id="IPR013216">
    <property type="entry name" value="Methyltransf_11"/>
</dbReference>
<dbReference type="RefSeq" id="WP_108309610.1">
    <property type="nucleotide sequence ID" value="NZ_CP020921.1"/>
</dbReference>